<dbReference type="RefSeq" id="WP_145189616.1">
    <property type="nucleotide sequence ID" value="NZ_CP036290.1"/>
</dbReference>
<reference evidence="2 3" key="1">
    <citation type="submission" date="2019-02" db="EMBL/GenBank/DDBJ databases">
        <title>Deep-cultivation of Planctomycetes and their phenomic and genomic characterization uncovers novel biology.</title>
        <authorList>
            <person name="Wiegand S."/>
            <person name="Jogler M."/>
            <person name="Boedeker C."/>
            <person name="Pinto D."/>
            <person name="Vollmers J."/>
            <person name="Rivas-Marin E."/>
            <person name="Kohn T."/>
            <person name="Peeters S.H."/>
            <person name="Heuer A."/>
            <person name="Rast P."/>
            <person name="Oberbeckmann S."/>
            <person name="Bunk B."/>
            <person name="Jeske O."/>
            <person name="Meyerdierks A."/>
            <person name="Storesund J.E."/>
            <person name="Kallscheuer N."/>
            <person name="Luecker S."/>
            <person name="Lage O.M."/>
            <person name="Pohl T."/>
            <person name="Merkel B.J."/>
            <person name="Hornburger P."/>
            <person name="Mueller R.-W."/>
            <person name="Bruemmer F."/>
            <person name="Labrenz M."/>
            <person name="Spormann A.M."/>
            <person name="Op den Camp H."/>
            <person name="Overmann J."/>
            <person name="Amann R."/>
            <person name="Jetten M.S.M."/>
            <person name="Mascher T."/>
            <person name="Medema M.H."/>
            <person name="Devos D.P."/>
            <person name="Kaster A.-K."/>
            <person name="Ovreas L."/>
            <person name="Rohde M."/>
            <person name="Galperin M.Y."/>
            <person name="Jogler C."/>
        </authorList>
    </citation>
    <scope>NUCLEOTIDE SEQUENCE [LARGE SCALE GENOMIC DNA]</scope>
    <source>
        <strain evidence="2 3">Pla163</strain>
    </source>
</reference>
<protein>
    <recommendedName>
        <fullName evidence="4">SbsA Ig-like domain-containing protein</fullName>
    </recommendedName>
</protein>
<accession>A0A518D2Q1</accession>
<organism evidence="2 3">
    <name type="scientific">Rohdeia mirabilis</name>
    <dbReference type="NCBI Taxonomy" id="2528008"/>
    <lineage>
        <taxon>Bacteria</taxon>
        <taxon>Pseudomonadati</taxon>
        <taxon>Planctomycetota</taxon>
        <taxon>Planctomycetia</taxon>
        <taxon>Planctomycetia incertae sedis</taxon>
        <taxon>Rohdeia</taxon>
    </lineage>
</organism>
<evidence type="ECO:0000313" key="3">
    <source>
        <dbReference type="Proteomes" id="UP000319342"/>
    </source>
</evidence>
<proteinExistence type="predicted"/>
<gene>
    <name evidence="2" type="ORF">Pla163_28620</name>
</gene>
<dbReference type="OrthoDB" id="5170138at2"/>
<keyword evidence="3" id="KW-1185">Reference proteome</keyword>
<dbReference type="EMBL" id="CP036290">
    <property type="protein sequence ID" value="QDU85729.1"/>
    <property type="molecule type" value="Genomic_DNA"/>
</dbReference>
<evidence type="ECO:0000256" key="1">
    <source>
        <dbReference type="SAM" id="MobiDB-lite"/>
    </source>
</evidence>
<feature type="region of interest" description="Disordered" evidence="1">
    <location>
        <begin position="236"/>
        <end position="256"/>
    </location>
</feature>
<feature type="region of interest" description="Disordered" evidence="1">
    <location>
        <begin position="1"/>
        <end position="27"/>
    </location>
</feature>
<evidence type="ECO:0000313" key="2">
    <source>
        <dbReference type="EMBL" id="QDU85729.1"/>
    </source>
</evidence>
<sequence length="673" mass="73392">MLRPITRSDTPDPSTRSDGAVARHQTRVPGGLARATAVGLLAVCASLGLGACDERPAPGPSLAVTQFRHERAQGVLLNEPLVVHFSHPLDPRSLTRASFSVTDVEGRRARGSVRVVGRRLEFEPDLSRSPELADGGFLPSQRYTLRLAGFPRVDALRGRDGAPLERSMEYAFETTRADDTPFLDEAPERSARLTIEDATVGAGEPWHLLSDKAVDPRSLSNERFVLVPSRIDAQRNDAQDAGTAPTNTPQVDGHPSARPEFVELRARLVENRPEFARIELMPRDASGLPQLLEVGAYSLIEVPSLGVPLRDLGGTPIESAFRNLAFAVPLFVENAAPLVLGRRLIETFASDDLASPRSVDGSIGQARWEGDGRVRLLLPRAVGTGKDGAVELTDPGERTRFEATDLTIPTGATVEFGAPGLVLLAAQGRATISGRLVRRVQTGEARQAPDESHAAWLRRLRFDEGELDVPWLEFEERETLTRFLERAEREQLPVTCLVCGGDLVVDGDIDVDGPLILVAGGRVRIPGRVRASEARITKPFGRSAVDAWIYDMPLEIDEPALNPLVREQRWSIVSGPLTPGNDFRHWSAARAAGRPEPGTDDEPGGTRYEVAFIGVGTDAQGRLVDLEPVTDLRLLEDTTVVRLRIDLVVAPARPGFPSAWDPPWVDEIELVWE</sequence>
<dbReference type="Proteomes" id="UP000319342">
    <property type="component" value="Chromosome"/>
</dbReference>
<dbReference type="AlphaFoldDB" id="A0A518D2Q1"/>
<evidence type="ECO:0008006" key="4">
    <source>
        <dbReference type="Google" id="ProtNLM"/>
    </source>
</evidence>
<name>A0A518D2Q1_9BACT</name>
<feature type="compositionally biased region" description="Polar residues" evidence="1">
    <location>
        <begin position="7"/>
        <end position="17"/>
    </location>
</feature>